<feature type="region of interest" description="Disordered" evidence="6">
    <location>
        <begin position="394"/>
        <end position="434"/>
    </location>
</feature>
<feature type="region of interest" description="Disordered" evidence="6">
    <location>
        <begin position="77"/>
        <end position="124"/>
    </location>
</feature>
<dbReference type="EMBL" id="BDQF01000014">
    <property type="protein sequence ID" value="GAW83189.1"/>
    <property type="molecule type" value="Genomic_DNA"/>
</dbReference>
<dbReference type="Proteomes" id="UP000195521">
    <property type="component" value="Unassembled WGS sequence"/>
</dbReference>
<dbReference type="PANTHER" id="PTHR13173:SF10">
    <property type="entry name" value="WW DOMAIN-BINDING PROTEIN 4"/>
    <property type="match status" value="1"/>
</dbReference>
<name>A0A1Y1JKY6_PLAGO</name>
<dbReference type="GO" id="GO:0008270">
    <property type="term" value="F:zinc ion binding"/>
    <property type="evidence" value="ECO:0007669"/>
    <property type="project" value="UniProtKB-KW"/>
</dbReference>
<feature type="compositionally biased region" description="Low complexity" evidence="6">
    <location>
        <begin position="102"/>
        <end position="123"/>
    </location>
</feature>
<keyword evidence="5" id="KW-0539">Nucleus</keyword>
<evidence type="ECO:0000313" key="8">
    <source>
        <dbReference type="EMBL" id="GAW83189.1"/>
    </source>
</evidence>
<protein>
    <recommendedName>
        <fullName evidence="7">Matrin-type domain-containing protein</fullName>
    </recommendedName>
</protein>
<keyword evidence="4" id="KW-0862">Zinc</keyword>
<evidence type="ECO:0000256" key="3">
    <source>
        <dbReference type="ARBA" id="ARBA00022771"/>
    </source>
</evidence>
<evidence type="ECO:0000256" key="1">
    <source>
        <dbReference type="ARBA" id="ARBA00004123"/>
    </source>
</evidence>
<evidence type="ECO:0000256" key="6">
    <source>
        <dbReference type="SAM" id="MobiDB-lite"/>
    </source>
</evidence>
<dbReference type="OMA" id="NCWLSGH"/>
<reference evidence="9" key="1">
    <citation type="submission" date="2017-04" db="EMBL/GenBank/DDBJ databases">
        <title>Plasmodium gonderi genome.</title>
        <authorList>
            <person name="Arisue N."/>
            <person name="Honma H."/>
            <person name="Kawai S."/>
            <person name="Tougan T."/>
            <person name="Tanabe K."/>
            <person name="Horii T."/>
        </authorList>
    </citation>
    <scope>NUCLEOTIDE SEQUENCE [LARGE SCALE GENOMIC DNA]</scope>
    <source>
        <strain evidence="9">ATCC 30045</strain>
    </source>
</reference>
<dbReference type="InterPro" id="IPR000690">
    <property type="entry name" value="Matrin/U1-C_Znf_C2H2"/>
</dbReference>
<proteinExistence type="predicted"/>
<feature type="compositionally biased region" description="Polar residues" evidence="6">
    <location>
        <begin position="77"/>
        <end position="101"/>
    </location>
</feature>
<dbReference type="OrthoDB" id="191651at2759"/>
<dbReference type="PANTHER" id="PTHR13173">
    <property type="entry name" value="WW DOMAIN BINDING PROTEIN 4"/>
    <property type="match status" value="1"/>
</dbReference>
<evidence type="ECO:0000256" key="4">
    <source>
        <dbReference type="ARBA" id="ARBA00022833"/>
    </source>
</evidence>
<evidence type="ECO:0000313" key="9">
    <source>
        <dbReference type="Proteomes" id="UP000195521"/>
    </source>
</evidence>
<feature type="domain" description="Matrin-type" evidence="7">
    <location>
        <begin position="11"/>
        <end position="42"/>
    </location>
</feature>
<dbReference type="RefSeq" id="XP_028545778.1">
    <property type="nucleotide sequence ID" value="XM_028689977.1"/>
</dbReference>
<dbReference type="PROSITE" id="PS50171">
    <property type="entry name" value="ZF_MATRIN"/>
    <property type="match status" value="1"/>
</dbReference>
<keyword evidence="9" id="KW-1185">Reference proteome</keyword>
<evidence type="ECO:0000256" key="2">
    <source>
        <dbReference type="ARBA" id="ARBA00022723"/>
    </source>
</evidence>
<comment type="subcellular location">
    <subcellularLocation>
        <location evidence="1">Nucleus</location>
    </subcellularLocation>
</comment>
<gene>
    <name evidence="8" type="ORF">PGO_134610</name>
</gene>
<sequence>MTTFWVSTKKHYCETCNCWLSGHKVNIKNHEKSARHVENLRKLISESFKRKEQETKEKEFLEKELRKLENVEKKYLSNLNKNETSPQQDGDNKLNTPYSYANNISNNRKSNNNNEGINCSNNRGNRHSSHKKWILMVHEDTGSLIFFNRLKNDIVYEKPKDFHENLLNYEPVSEQNGWHKYFDYNSNNYYYFNIYSSKSIWEYSINRISTLIDFIDRCDEAEEKKISSNYTENVKLNTDADPLSGHHVLLNRNMNYANYPQEYIPNSYYIHANYNSLSNAAGNTMELVENSKKEMINRNRGKDIFSGESGGNTYDSTQYNKMGDAFSVSTNDRMHEDGEKIVKEKNNIKGNASPSDSNTVNEVVKTEKVKSAIITNKFNKSNIGLEGNKNNMNSSFSFKEEDNNNLSPYREKEKNGNTKKDKEGERNKTDEKGQIKKDCAIQMDESSKPGTWEVVENEINIISNENVEKIFYNIKSKEEIEKEKIAHLEDHIRYEYSEYNEFYIKKKELENEKIYLNQEFKFVDKPIYKKIIDKNRDKKVEFAKRSIKGMMNKKKIA</sequence>
<dbReference type="SMART" id="SM00451">
    <property type="entry name" value="ZnF_U1"/>
    <property type="match status" value="1"/>
</dbReference>
<keyword evidence="2" id="KW-0479">Metal-binding</keyword>
<accession>A0A1Y1JKY6</accession>
<keyword evidence="3" id="KW-0863">Zinc-finger</keyword>
<dbReference type="InterPro" id="IPR003604">
    <property type="entry name" value="Matrin/U1-like-C_Znf_C2H2"/>
</dbReference>
<dbReference type="AlphaFoldDB" id="A0A1Y1JKY6"/>
<dbReference type="GO" id="GO:0071011">
    <property type="term" value="C:precatalytic spliceosome"/>
    <property type="evidence" value="ECO:0007669"/>
    <property type="project" value="TreeGrafter"/>
</dbReference>
<dbReference type="GO" id="GO:0003723">
    <property type="term" value="F:RNA binding"/>
    <property type="evidence" value="ECO:0007669"/>
    <property type="project" value="TreeGrafter"/>
</dbReference>
<dbReference type="GeneID" id="39749932"/>
<dbReference type="InterPro" id="IPR040023">
    <property type="entry name" value="WBP4"/>
</dbReference>
<feature type="compositionally biased region" description="Basic and acidic residues" evidence="6">
    <location>
        <begin position="409"/>
        <end position="434"/>
    </location>
</feature>
<comment type="caution">
    <text evidence="8">The sequence shown here is derived from an EMBL/GenBank/DDBJ whole genome shotgun (WGS) entry which is preliminary data.</text>
</comment>
<organism evidence="8 9">
    <name type="scientific">Plasmodium gonderi</name>
    <dbReference type="NCBI Taxonomy" id="77519"/>
    <lineage>
        <taxon>Eukaryota</taxon>
        <taxon>Sar</taxon>
        <taxon>Alveolata</taxon>
        <taxon>Apicomplexa</taxon>
        <taxon>Aconoidasida</taxon>
        <taxon>Haemosporida</taxon>
        <taxon>Plasmodiidae</taxon>
        <taxon>Plasmodium</taxon>
        <taxon>Plasmodium (Plasmodium)</taxon>
    </lineage>
</organism>
<evidence type="ECO:0000256" key="5">
    <source>
        <dbReference type="ARBA" id="ARBA00023242"/>
    </source>
</evidence>
<evidence type="ECO:0000259" key="7">
    <source>
        <dbReference type="PROSITE" id="PS50171"/>
    </source>
</evidence>
<dbReference type="GO" id="GO:0000398">
    <property type="term" value="P:mRNA splicing, via spliceosome"/>
    <property type="evidence" value="ECO:0007669"/>
    <property type="project" value="InterPro"/>
</dbReference>